<dbReference type="PANTHER" id="PTHR43098:SF3">
    <property type="entry name" value="L-ORNITHINE N(5)-MONOOXYGENASE-RELATED"/>
    <property type="match status" value="1"/>
</dbReference>
<evidence type="ECO:0000313" key="11">
    <source>
        <dbReference type="Proteomes" id="UP000530670"/>
    </source>
</evidence>
<proteinExistence type="inferred from homology"/>
<dbReference type="GO" id="GO:0004499">
    <property type="term" value="F:N,N-dimethylaniline monooxygenase activity"/>
    <property type="evidence" value="ECO:0007669"/>
    <property type="project" value="InterPro"/>
</dbReference>
<accession>A0A8H5QS20</accession>
<comment type="caution">
    <text evidence="10">The sequence shown here is derived from an EMBL/GenBank/DDBJ whole genome shotgun (WGS) entry which is preliminary data.</text>
</comment>
<keyword evidence="3" id="KW-0285">Flavoprotein</keyword>
<evidence type="ECO:0000256" key="1">
    <source>
        <dbReference type="ARBA" id="ARBA00001974"/>
    </source>
</evidence>
<sequence>MPTKAVAIVHAVVSTVIEHYRTAGNASEITLNAMALMGRFGGWPSRSIGNGGLIGPDERAGSPSRAPSQLTRGNDGSSPAPPSPYPEQPLCQPEHWVTNFFAEQISPWMCPVLQADNECKMHLLPLAMSSPLVFDAVAAAAYHRLAYYGNPQFTSKAEHYKASAIRGLITGARSVCTQSASSSDQLFAAATLLILMYDEMIAAQDTFVTLARIIGNMRKFVDFSSLGGGEKLQRYLAEQFGFLTIFSLPHTDDDDTATDQLRAAFSFVEEFAASCARDKHNPPFLAECFKTILTVWHGQKHNSPSFNVSLVMEDFKSKIEATSDITVFDHYLTWVYFMSSAASPNAPLLMPSATVSSGFARDIGDTVSNHAVNGNATSTGTSKPQCRKVDVAIIGGGFSGCYLLHKLRKQNVSAVIIEAASGLGGVWQWNCYPGARVDTPVPLYEYSMEEVWRTWNWTEKLPTATELQKYFEHVDKVLDLSKDVIYNTKVTDASFDDATSTWAIKTDKDIEIHANWFVPAVGFAAKRSFPDWPGLEDFQGVIHHSSFWPRDGVDLRDKRVAVVGTGSTGVQIVQEVGPQAKSLVLFQRTPNLALPLNQAKLAKEEQDAEKHSYPEKYESRLLSKGGYDFSPSDLRTFDHNAEERRAFFQDKWDKGGFHFWTGAYGDLLTNLEANREAYSFWSSKIRSMIRDPVKREVLAPSKAPHPFGTKRPALFRNFYQVCDQENVSIVDVNKTPVTKVLPNGLVTADGGIHEIDALVLATGFDAITGGLKAINITNSAGETLSQKWSNGTWTNLGLMTADFPNMFFMYGPQGPTALSNGPTCVEIQGDWIVGAIVSARESGKQRMRATVEGQDKYRELVNDMTANTLFPMANSYYMGANIDGKPREALNFPGGIPLYRELLDDAAEKGYDGFELS</sequence>
<keyword evidence="8" id="KW-0539">Nucleus</keyword>
<evidence type="ECO:0000256" key="3">
    <source>
        <dbReference type="ARBA" id="ARBA00022630"/>
    </source>
</evidence>
<dbReference type="GeneID" id="59296916"/>
<evidence type="ECO:0000256" key="5">
    <source>
        <dbReference type="ARBA" id="ARBA00022857"/>
    </source>
</evidence>
<evidence type="ECO:0000256" key="2">
    <source>
        <dbReference type="ARBA" id="ARBA00010139"/>
    </source>
</evidence>
<dbReference type="Pfam" id="PF11951">
    <property type="entry name" value="Fungal_trans_2"/>
    <property type="match status" value="1"/>
</dbReference>
<evidence type="ECO:0000256" key="8">
    <source>
        <dbReference type="ARBA" id="ARBA00023242"/>
    </source>
</evidence>
<comment type="similarity">
    <text evidence="2">Belongs to the FAD-binding monooxygenase family.</text>
</comment>
<comment type="cofactor">
    <cofactor evidence="1">
        <name>FAD</name>
        <dbReference type="ChEBI" id="CHEBI:57692"/>
    </cofactor>
</comment>
<dbReference type="Gene3D" id="3.50.50.60">
    <property type="entry name" value="FAD/NAD(P)-binding domain"/>
    <property type="match status" value="2"/>
</dbReference>
<dbReference type="InterPro" id="IPR036188">
    <property type="entry name" value="FAD/NAD-bd_sf"/>
</dbReference>
<dbReference type="OrthoDB" id="66881at2759"/>
<gene>
    <name evidence="10" type="ORF">FTJAE_11679</name>
</gene>
<evidence type="ECO:0000256" key="6">
    <source>
        <dbReference type="ARBA" id="ARBA00023002"/>
    </source>
</evidence>
<dbReference type="InterPro" id="IPR020946">
    <property type="entry name" value="Flavin_mOase-like"/>
</dbReference>
<dbReference type="RefSeq" id="XP_037201266.1">
    <property type="nucleotide sequence ID" value="XM_037344646.1"/>
</dbReference>
<dbReference type="AlphaFoldDB" id="A0A8H5QS20"/>
<keyword evidence="4" id="KW-0274">FAD</keyword>
<dbReference type="Pfam" id="PF00743">
    <property type="entry name" value="FMO-like"/>
    <property type="match status" value="1"/>
</dbReference>
<dbReference type="GO" id="GO:0050660">
    <property type="term" value="F:flavin adenine dinucleotide binding"/>
    <property type="evidence" value="ECO:0007669"/>
    <property type="project" value="InterPro"/>
</dbReference>
<evidence type="ECO:0000256" key="4">
    <source>
        <dbReference type="ARBA" id="ARBA00022827"/>
    </source>
</evidence>
<name>A0A8H5QS20_9HYPO</name>
<dbReference type="InterPro" id="IPR021858">
    <property type="entry name" value="Fun_TF"/>
</dbReference>
<evidence type="ECO:0000313" key="10">
    <source>
        <dbReference type="EMBL" id="KAF5620322.1"/>
    </source>
</evidence>
<reference evidence="10 11" key="1">
    <citation type="submission" date="2020-05" db="EMBL/GenBank/DDBJ databases">
        <title>Identification and distribution of gene clusters putatively required for synthesis of sphingolipid metabolism inhibitors in phylogenetically diverse species of the filamentous fungus Fusarium.</title>
        <authorList>
            <person name="Kim H.-S."/>
            <person name="Busman M."/>
            <person name="Brown D.W."/>
            <person name="Divon H."/>
            <person name="Uhlig S."/>
            <person name="Proctor R.H."/>
        </authorList>
    </citation>
    <scope>NUCLEOTIDE SEQUENCE [LARGE SCALE GENOMIC DNA]</scope>
    <source>
        <strain evidence="10 11">NRRL 66243</strain>
    </source>
</reference>
<dbReference type="PANTHER" id="PTHR43098">
    <property type="entry name" value="L-ORNITHINE N(5)-MONOOXYGENASE-RELATED"/>
    <property type="match status" value="1"/>
</dbReference>
<organism evidence="10 11">
    <name type="scientific">Fusarium tjaetaba</name>
    <dbReference type="NCBI Taxonomy" id="1567544"/>
    <lineage>
        <taxon>Eukaryota</taxon>
        <taxon>Fungi</taxon>
        <taxon>Dikarya</taxon>
        <taxon>Ascomycota</taxon>
        <taxon>Pezizomycotina</taxon>
        <taxon>Sordariomycetes</taxon>
        <taxon>Hypocreomycetidae</taxon>
        <taxon>Hypocreales</taxon>
        <taxon>Nectriaceae</taxon>
        <taxon>Fusarium</taxon>
        <taxon>Fusarium fujikuroi species complex</taxon>
    </lineage>
</organism>
<keyword evidence="7 10" id="KW-0503">Monooxygenase</keyword>
<feature type="region of interest" description="Disordered" evidence="9">
    <location>
        <begin position="51"/>
        <end position="89"/>
    </location>
</feature>
<feature type="compositionally biased region" description="Polar residues" evidence="9">
    <location>
        <begin position="65"/>
        <end position="76"/>
    </location>
</feature>
<evidence type="ECO:0000256" key="7">
    <source>
        <dbReference type="ARBA" id="ARBA00023033"/>
    </source>
</evidence>
<protein>
    <submittedName>
        <fullName evidence="10">Cyclopentanone 1 2-monooxygenase</fullName>
    </submittedName>
</protein>
<keyword evidence="5" id="KW-0521">NADP</keyword>
<dbReference type="GO" id="GO:0050661">
    <property type="term" value="F:NADP binding"/>
    <property type="evidence" value="ECO:0007669"/>
    <property type="project" value="InterPro"/>
</dbReference>
<keyword evidence="11" id="KW-1185">Reference proteome</keyword>
<evidence type="ECO:0000256" key="9">
    <source>
        <dbReference type="SAM" id="MobiDB-lite"/>
    </source>
</evidence>
<dbReference type="SUPFAM" id="SSF51905">
    <property type="entry name" value="FAD/NAD(P)-binding domain"/>
    <property type="match status" value="2"/>
</dbReference>
<dbReference type="Proteomes" id="UP000530670">
    <property type="component" value="Unassembled WGS sequence"/>
</dbReference>
<dbReference type="EMBL" id="JAAQRI010000298">
    <property type="protein sequence ID" value="KAF5620322.1"/>
    <property type="molecule type" value="Genomic_DNA"/>
</dbReference>
<dbReference type="InterPro" id="IPR050775">
    <property type="entry name" value="FAD-binding_Monooxygenases"/>
</dbReference>
<keyword evidence="6" id="KW-0560">Oxidoreductase</keyword>